<evidence type="ECO:0000256" key="3">
    <source>
        <dbReference type="ARBA" id="ARBA00022729"/>
    </source>
</evidence>
<evidence type="ECO:0000256" key="4">
    <source>
        <dbReference type="SAM" id="SignalP"/>
    </source>
</evidence>
<dbReference type="PANTHER" id="PTHR46847:SF1">
    <property type="entry name" value="D-ALLOSE-BINDING PERIPLASMIC PROTEIN-RELATED"/>
    <property type="match status" value="1"/>
</dbReference>
<feature type="signal peptide" evidence="4">
    <location>
        <begin position="1"/>
        <end position="33"/>
    </location>
</feature>
<organism evidence="6 7">
    <name type="scientific">Faunimonas pinastri</name>
    <dbReference type="NCBI Taxonomy" id="1855383"/>
    <lineage>
        <taxon>Bacteria</taxon>
        <taxon>Pseudomonadati</taxon>
        <taxon>Pseudomonadota</taxon>
        <taxon>Alphaproteobacteria</taxon>
        <taxon>Hyphomicrobiales</taxon>
        <taxon>Afifellaceae</taxon>
        <taxon>Faunimonas</taxon>
    </lineage>
</organism>
<evidence type="ECO:0000313" key="6">
    <source>
        <dbReference type="EMBL" id="SER54001.1"/>
    </source>
</evidence>
<reference evidence="6 7" key="1">
    <citation type="submission" date="2016-10" db="EMBL/GenBank/DDBJ databases">
        <authorList>
            <person name="de Groot N.N."/>
        </authorList>
    </citation>
    <scope>NUCLEOTIDE SEQUENCE [LARGE SCALE GENOMIC DNA]</scope>
    <source>
        <strain evidence="6 7">A52C2</strain>
    </source>
</reference>
<dbReference type="GO" id="GO:0030313">
    <property type="term" value="C:cell envelope"/>
    <property type="evidence" value="ECO:0007669"/>
    <property type="project" value="UniProtKB-SubCell"/>
</dbReference>
<evidence type="ECO:0000256" key="2">
    <source>
        <dbReference type="ARBA" id="ARBA00007639"/>
    </source>
</evidence>
<dbReference type="PANTHER" id="PTHR46847">
    <property type="entry name" value="D-ALLOSE-BINDING PERIPLASMIC PROTEIN-RELATED"/>
    <property type="match status" value="1"/>
</dbReference>
<dbReference type="Gene3D" id="3.40.50.2300">
    <property type="match status" value="2"/>
</dbReference>
<protein>
    <submittedName>
        <fullName evidence="6">Monosaccharide ABC transporter substrate-binding protein, CUT2 family</fullName>
    </submittedName>
</protein>
<dbReference type="STRING" id="1855383.SAMN05216548_12415"/>
<dbReference type="SUPFAM" id="SSF53822">
    <property type="entry name" value="Periplasmic binding protein-like I"/>
    <property type="match status" value="1"/>
</dbReference>
<dbReference type="OrthoDB" id="9147297at2"/>
<feature type="domain" description="Periplasmic binding protein" evidence="5">
    <location>
        <begin position="52"/>
        <end position="305"/>
    </location>
</feature>
<evidence type="ECO:0000259" key="5">
    <source>
        <dbReference type="Pfam" id="PF13407"/>
    </source>
</evidence>
<dbReference type="InterPro" id="IPR025997">
    <property type="entry name" value="SBP_2_dom"/>
</dbReference>
<dbReference type="Pfam" id="PF13407">
    <property type="entry name" value="Peripla_BP_4"/>
    <property type="match status" value="1"/>
</dbReference>
<dbReference type="RefSeq" id="WP_092499710.1">
    <property type="nucleotide sequence ID" value="NZ_FOFG01000024.1"/>
</dbReference>
<dbReference type="AlphaFoldDB" id="A0A1H9Q0L7"/>
<feature type="chain" id="PRO_5011588512" evidence="4">
    <location>
        <begin position="34"/>
        <end position="354"/>
    </location>
</feature>
<dbReference type="CDD" id="cd19996">
    <property type="entry name" value="PBP1_ABC_sugar_binding-like"/>
    <property type="match status" value="1"/>
</dbReference>
<dbReference type="Proteomes" id="UP000199647">
    <property type="component" value="Unassembled WGS sequence"/>
</dbReference>
<name>A0A1H9Q0L7_9HYPH</name>
<dbReference type="GO" id="GO:0030246">
    <property type="term" value="F:carbohydrate binding"/>
    <property type="evidence" value="ECO:0007669"/>
    <property type="project" value="UniProtKB-ARBA"/>
</dbReference>
<evidence type="ECO:0000256" key="1">
    <source>
        <dbReference type="ARBA" id="ARBA00004196"/>
    </source>
</evidence>
<sequence length="354" mass="37816">MRSGLSQTLSGGLLAGIGALSILAFAASSPAFAASNCIKGDRKPPYKVGWANIYSVPTWMKQTEGTITKEVADLKKQGVVKDLIITDAQGNANTQIQQIQSMIDSNLDAIVVDAGSSTALDRVISDACDKGIAVVNFDSLVDTDKLTAKLNTDSNEWGRQAAQWMVDRLGGKGKIIIMNGPAGVSVSDDRRKGAQPVLDANKGIQVLTETNTEYNVAPAQEAMTSLLFSNPDIDGVLSLGGALSAGALLAFDRQGHDPVPITGENYRQFLELWKKEGVKGWATMQPNWLGALAVYTAVQALNGKDVPAYVKVPLPVIDDSNIGSYLDRSKDFPADGYIYSDFDTALFDKLLAQK</sequence>
<dbReference type="EMBL" id="FOFG01000024">
    <property type="protein sequence ID" value="SER54001.1"/>
    <property type="molecule type" value="Genomic_DNA"/>
</dbReference>
<comment type="subcellular location">
    <subcellularLocation>
        <location evidence="1">Cell envelope</location>
    </subcellularLocation>
</comment>
<proteinExistence type="inferred from homology"/>
<accession>A0A1H9Q0L7</accession>
<gene>
    <name evidence="6" type="ORF">SAMN05216548_12415</name>
</gene>
<dbReference type="InterPro" id="IPR028082">
    <property type="entry name" value="Peripla_BP_I"/>
</dbReference>
<evidence type="ECO:0000313" key="7">
    <source>
        <dbReference type="Proteomes" id="UP000199647"/>
    </source>
</evidence>
<keyword evidence="3 4" id="KW-0732">Signal</keyword>
<keyword evidence="7" id="KW-1185">Reference proteome</keyword>
<comment type="similarity">
    <text evidence="2">Belongs to the bacterial solute-binding protein 2 family.</text>
</comment>